<dbReference type="AlphaFoldDB" id="A0A0G4KFV9"/>
<protein>
    <recommendedName>
        <fullName evidence="3">Fungal N-terminal domain-containing protein</fullName>
    </recommendedName>
</protein>
<keyword evidence="2" id="KW-1185">Reference proteome</keyword>
<reference evidence="1 2" key="1">
    <citation type="submission" date="2015-05" db="EMBL/GenBank/DDBJ databases">
        <authorList>
            <person name="Wang D.B."/>
            <person name="Wang M."/>
        </authorList>
    </citation>
    <scope>NUCLEOTIDE SEQUENCE [LARGE SCALE GENOMIC DNA]</scope>
    <source>
        <strain evidence="1">VL1</strain>
    </source>
</reference>
<dbReference type="PANTHER" id="PTHR46082">
    <property type="entry name" value="ATP/GTP-BINDING PROTEIN-RELATED"/>
    <property type="match status" value="1"/>
</dbReference>
<dbReference type="Proteomes" id="UP000044602">
    <property type="component" value="Unassembled WGS sequence"/>
</dbReference>
<dbReference type="InterPro" id="IPR053137">
    <property type="entry name" value="NLR-like"/>
</dbReference>
<gene>
    <name evidence="1" type="ORF">BN1708_009319</name>
</gene>
<sequence length="541" mass="60526">MEGLGIAANVIAVVDLSAQVARLCYQYSTAVTGAREEVEHLSSHVKKLHFVVEAANELLEEDRVARTLGECENELSTLQSKVEPAATGLRMRRIGSRALQWPFKKKDVDAMVQNFERYQRVITDALQMDQARLIQRNTRLMEQMTLQKAPEKPPSPDLPAACFTIPFPRDPEFVDRPTLCNYWKTNTKALDNVYPSLAWAVLGKPRSSIEPSTGDLIAIEFAYRVRETISDAATSVFWVHGSTRASIEQSYRSLADLLEIPRRYEPGVNILTLVRDWLTGPKSGNSASSHETHGPLAAYLPKTGDGKIQVTTRSMNAAEKLTGGHHSVIQIPTMGQAECLQLVHTNATFVYEKTAAEKLVQILELIPLAVTQAVAYINRRAPRVSIQSYIQSFRKNEAWQGNLLTKDSGDVRRLDSASNSIVVTWQITFEQIRQESPSSAELLSLMSFFHSQNIPEELLQGYLGLSPRSKHDLSQREWSSQDNQLPDQPEANSDVQLQRDLDALMGYSLIAPTTTKGFYDMHALDLTGPAFKDQDQDQDQD</sequence>
<dbReference type="PANTHER" id="PTHR46082:SF6">
    <property type="entry name" value="AAA+ ATPASE DOMAIN-CONTAINING PROTEIN-RELATED"/>
    <property type="match status" value="1"/>
</dbReference>
<evidence type="ECO:0000313" key="2">
    <source>
        <dbReference type="Proteomes" id="UP000044602"/>
    </source>
</evidence>
<evidence type="ECO:0008006" key="3">
    <source>
        <dbReference type="Google" id="ProtNLM"/>
    </source>
</evidence>
<dbReference type="STRING" id="100787.A0A0G4KFV9"/>
<evidence type="ECO:0000313" key="1">
    <source>
        <dbReference type="EMBL" id="CRJ90030.1"/>
    </source>
</evidence>
<organism evidence="1 2">
    <name type="scientific">Verticillium longisporum</name>
    <name type="common">Verticillium dahliae var. longisporum</name>
    <dbReference type="NCBI Taxonomy" id="100787"/>
    <lineage>
        <taxon>Eukaryota</taxon>
        <taxon>Fungi</taxon>
        <taxon>Dikarya</taxon>
        <taxon>Ascomycota</taxon>
        <taxon>Pezizomycotina</taxon>
        <taxon>Sordariomycetes</taxon>
        <taxon>Hypocreomycetidae</taxon>
        <taxon>Glomerellales</taxon>
        <taxon>Plectosphaerellaceae</taxon>
        <taxon>Verticillium</taxon>
    </lineage>
</organism>
<proteinExistence type="predicted"/>
<name>A0A0G4KFV9_VERLO</name>
<accession>A0A0G4KFV9</accession>
<dbReference type="EMBL" id="CVQH01000780">
    <property type="protein sequence ID" value="CRJ90030.1"/>
    <property type="molecule type" value="Genomic_DNA"/>
</dbReference>